<reference evidence="2 3" key="1">
    <citation type="submission" date="2020-02" db="EMBL/GenBank/DDBJ databases">
        <title>Draft genome sequence of Haematococcus lacustris strain NIES-144.</title>
        <authorList>
            <person name="Morimoto D."/>
            <person name="Nakagawa S."/>
            <person name="Yoshida T."/>
            <person name="Sawayama S."/>
        </authorList>
    </citation>
    <scope>NUCLEOTIDE SEQUENCE [LARGE SCALE GENOMIC DNA]</scope>
    <source>
        <strain evidence="2 3">NIES-144</strain>
    </source>
</reference>
<evidence type="ECO:0000256" key="1">
    <source>
        <dbReference type="SAM" id="MobiDB-lite"/>
    </source>
</evidence>
<dbReference type="EMBL" id="BLLF01000009">
    <property type="protein sequence ID" value="GFH05803.1"/>
    <property type="molecule type" value="Genomic_DNA"/>
</dbReference>
<name>A0A699Y6X8_HAELA</name>
<dbReference type="Proteomes" id="UP000485058">
    <property type="component" value="Unassembled WGS sequence"/>
</dbReference>
<protein>
    <submittedName>
        <fullName evidence="2">Uncharacterized protein</fullName>
    </submittedName>
</protein>
<comment type="caution">
    <text evidence="2">The sequence shown here is derived from an EMBL/GenBank/DDBJ whole genome shotgun (WGS) entry which is preliminary data.</text>
</comment>
<gene>
    <name evidence="2" type="ORF">HaLaN_00327</name>
</gene>
<dbReference type="AlphaFoldDB" id="A0A699Y6X8"/>
<proteinExistence type="predicted"/>
<evidence type="ECO:0000313" key="2">
    <source>
        <dbReference type="EMBL" id="GFH05803.1"/>
    </source>
</evidence>
<feature type="region of interest" description="Disordered" evidence="1">
    <location>
        <begin position="1"/>
        <end position="21"/>
    </location>
</feature>
<evidence type="ECO:0000313" key="3">
    <source>
        <dbReference type="Proteomes" id="UP000485058"/>
    </source>
</evidence>
<organism evidence="2 3">
    <name type="scientific">Haematococcus lacustris</name>
    <name type="common">Green alga</name>
    <name type="synonym">Haematococcus pluvialis</name>
    <dbReference type="NCBI Taxonomy" id="44745"/>
    <lineage>
        <taxon>Eukaryota</taxon>
        <taxon>Viridiplantae</taxon>
        <taxon>Chlorophyta</taxon>
        <taxon>core chlorophytes</taxon>
        <taxon>Chlorophyceae</taxon>
        <taxon>CS clade</taxon>
        <taxon>Chlamydomonadales</taxon>
        <taxon>Haematococcaceae</taxon>
        <taxon>Haematococcus</taxon>
    </lineage>
</organism>
<keyword evidence="3" id="KW-1185">Reference proteome</keyword>
<accession>A0A699Y6X8</accession>
<sequence length="161" mass="16758">MAAGSRHQSHQHLETACGQAGRGRVGPLCTVPGLAMQLKPALDSSRHCFSVTPTPAAATPAPKAPPCPSTCCSCCTTPASTLEHAAARVWLAGMAKVSDRATRVLVTRAEREVPGLQPGKGVVALASSVAHREASMLEVVLVEGSRTTVSKARKPEAVCWR</sequence>